<gene>
    <name evidence="4" type="ORF">EV688_11571</name>
</gene>
<feature type="domain" description="Glycosyltransferase subfamily 4-like N-terminal" evidence="3">
    <location>
        <begin position="16"/>
        <end position="189"/>
    </location>
</feature>
<sequence length="389" mass="41771">MRLILAVDAIFPPLTGIGRYALELAQGLAASGEFDSLRYYLHGRWLTAAPGASPEDNSAIADGGRPGILAKARVQLAQVPLAVRVYAALAPRVASLRLRRYRDHVFHSPNFILPPFAGPSVATVHDLSTVMYPQFHPAARVALMQRAMPQTVARATRLITPSESVRREVIAHFGLAAGRVVATPLGVDPVFAPRCATDLASDLRTLGLQAGTYLLCVATLEPRKNIGRLLDAYQDLPQALRQRYPLVLAGAPGWHGEALNRRIRDLAQGGQVRQLGYVSQAQLPALYAGARLFAFPALYEGFGLPVLEAMASGVPVVTSDCSSLPEVAGDAALLVNPLDTDALRAALARGLEDEGWRGVARERGLARAAERSWPQCVARTLAVYRSLSA</sequence>
<dbReference type="Proteomes" id="UP000294980">
    <property type="component" value="Unassembled WGS sequence"/>
</dbReference>
<evidence type="ECO:0000313" key="5">
    <source>
        <dbReference type="Proteomes" id="UP000294980"/>
    </source>
</evidence>
<evidence type="ECO:0000259" key="2">
    <source>
        <dbReference type="Pfam" id="PF00534"/>
    </source>
</evidence>
<dbReference type="InterPro" id="IPR028098">
    <property type="entry name" value="Glyco_trans_4-like_N"/>
</dbReference>
<evidence type="ECO:0000313" key="4">
    <source>
        <dbReference type="EMBL" id="TCO73754.1"/>
    </source>
</evidence>
<dbReference type="GO" id="GO:0009103">
    <property type="term" value="P:lipopolysaccharide biosynthetic process"/>
    <property type="evidence" value="ECO:0007669"/>
    <property type="project" value="TreeGrafter"/>
</dbReference>
<evidence type="ECO:0000256" key="1">
    <source>
        <dbReference type="ARBA" id="ARBA00022679"/>
    </source>
</evidence>
<dbReference type="OrthoDB" id="9801609at2"/>
<dbReference type="RefSeq" id="WP_117319325.1">
    <property type="nucleotide sequence ID" value="NZ_QQSW01000024.1"/>
</dbReference>
<keyword evidence="5" id="KW-1185">Reference proteome</keyword>
<feature type="domain" description="Glycosyl transferase family 1" evidence="2">
    <location>
        <begin position="213"/>
        <end position="355"/>
    </location>
</feature>
<comment type="caution">
    <text evidence="4">The sequence shown here is derived from an EMBL/GenBank/DDBJ whole genome shotgun (WGS) entry which is preliminary data.</text>
</comment>
<keyword evidence="1 4" id="KW-0808">Transferase</keyword>
<organism evidence="4 5">
    <name type="scientific">Chromatocurvus halotolerans</name>
    <dbReference type="NCBI Taxonomy" id="1132028"/>
    <lineage>
        <taxon>Bacteria</taxon>
        <taxon>Pseudomonadati</taxon>
        <taxon>Pseudomonadota</taxon>
        <taxon>Gammaproteobacteria</taxon>
        <taxon>Cellvibrionales</taxon>
        <taxon>Halieaceae</taxon>
        <taxon>Chromatocurvus</taxon>
    </lineage>
</organism>
<dbReference type="PANTHER" id="PTHR46401:SF2">
    <property type="entry name" value="GLYCOSYLTRANSFERASE WBBK-RELATED"/>
    <property type="match status" value="1"/>
</dbReference>
<dbReference type="PANTHER" id="PTHR46401">
    <property type="entry name" value="GLYCOSYLTRANSFERASE WBBK-RELATED"/>
    <property type="match status" value="1"/>
</dbReference>
<keyword evidence="4" id="KW-0328">Glycosyltransferase</keyword>
<dbReference type="AlphaFoldDB" id="A0A4R2KKA1"/>
<dbReference type="Pfam" id="PF00534">
    <property type="entry name" value="Glycos_transf_1"/>
    <property type="match status" value="1"/>
</dbReference>
<evidence type="ECO:0000259" key="3">
    <source>
        <dbReference type="Pfam" id="PF13439"/>
    </source>
</evidence>
<dbReference type="CDD" id="cd03809">
    <property type="entry name" value="GT4_MtfB-like"/>
    <property type="match status" value="1"/>
</dbReference>
<dbReference type="SUPFAM" id="SSF53756">
    <property type="entry name" value="UDP-Glycosyltransferase/glycogen phosphorylase"/>
    <property type="match status" value="1"/>
</dbReference>
<dbReference type="Gene3D" id="3.40.50.2000">
    <property type="entry name" value="Glycogen Phosphorylase B"/>
    <property type="match status" value="2"/>
</dbReference>
<name>A0A4R2KKA1_9GAMM</name>
<dbReference type="GO" id="GO:0016757">
    <property type="term" value="F:glycosyltransferase activity"/>
    <property type="evidence" value="ECO:0007669"/>
    <property type="project" value="UniProtKB-KW"/>
</dbReference>
<protein>
    <submittedName>
        <fullName evidence="4">Alpha-1,3-rhamnosyl/mannosyltransferase</fullName>
    </submittedName>
</protein>
<dbReference type="EMBL" id="SLWX01000015">
    <property type="protein sequence ID" value="TCO73754.1"/>
    <property type="molecule type" value="Genomic_DNA"/>
</dbReference>
<reference evidence="4 5" key="1">
    <citation type="submission" date="2019-03" db="EMBL/GenBank/DDBJ databases">
        <title>Genomic Encyclopedia of Type Strains, Phase IV (KMG-IV): sequencing the most valuable type-strain genomes for metagenomic binning, comparative biology and taxonomic classification.</title>
        <authorList>
            <person name="Goeker M."/>
        </authorList>
    </citation>
    <scope>NUCLEOTIDE SEQUENCE [LARGE SCALE GENOMIC DNA]</scope>
    <source>
        <strain evidence="4 5">DSM 23344</strain>
    </source>
</reference>
<accession>A0A4R2KKA1</accession>
<dbReference type="Pfam" id="PF13439">
    <property type="entry name" value="Glyco_transf_4"/>
    <property type="match status" value="1"/>
</dbReference>
<dbReference type="InterPro" id="IPR001296">
    <property type="entry name" value="Glyco_trans_1"/>
</dbReference>
<proteinExistence type="predicted"/>
<dbReference type="FunFam" id="3.40.50.2000:FF:000119">
    <property type="entry name" value="Glycosyl transferase group 1"/>
    <property type="match status" value="1"/>
</dbReference>